<dbReference type="STRING" id="1798410.A3H63_00870"/>
<dbReference type="AlphaFoldDB" id="A0A1G1ZVC8"/>
<gene>
    <name evidence="1" type="ORF">A3H63_00870</name>
</gene>
<dbReference type="Proteomes" id="UP000176284">
    <property type="component" value="Unassembled WGS sequence"/>
</dbReference>
<protein>
    <submittedName>
        <fullName evidence="1">Uncharacterized protein</fullName>
    </submittedName>
</protein>
<evidence type="ECO:0000313" key="2">
    <source>
        <dbReference type="Proteomes" id="UP000176284"/>
    </source>
</evidence>
<proteinExistence type="predicted"/>
<accession>A0A1G1ZVC8</accession>
<reference evidence="1 2" key="1">
    <citation type="journal article" date="2016" name="Nat. Commun.">
        <title>Thousands of microbial genomes shed light on interconnected biogeochemical processes in an aquifer system.</title>
        <authorList>
            <person name="Anantharaman K."/>
            <person name="Brown C.T."/>
            <person name="Hug L.A."/>
            <person name="Sharon I."/>
            <person name="Castelle C.J."/>
            <person name="Probst A.J."/>
            <person name="Thomas B.C."/>
            <person name="Singh A."/>
            <person name="Wilkins M.J."/>
            <person name="Karaoz U."/>
            <person name="Brodie E.L."/>
            <person name="Williams K.H."/>
            <person name="Hubbard S.S."/>
            <person name="Banfield J.F."/>
        </authorList>
    </citation>
    <scope>NUCLEOTIDE SEQUENCE [LARGE SCALE GENOMIC DNA]</scope>
</reference>
<sequence>MSQDIAGWELCVFSQQFKIIYKMNPAEEIVKFWLQMNGYFLQSSIRLPRNKEIDILAIDTKGNKFHIEVSVSVRMANYKFNAKELAKKFSINKFLSISKEVKSKIGSNYQKKFVVGKVLRGNKDIRDEFITECKKLNIDVLKFDDILKEVSDSLSTHSHLNPIIKAIQLSKIFNY</sequence>
<dbReference type="EMBL" id="MHJM01000017">
    <property type="protein sequence ID" value="OGY67787.1"/>
    <property type="molecule type" value="Genomic_DNA"/>
</dbReference>
<name>A0A1G1ZVC8_9BACT</name>
<comment type="caution">
    <text evidence="1">The sequence shown here is derived from an EMBL/GenBank/DDBJ whole genome shotgun (WGS) entry which is preliminary data.</text>
</comment>
<organism evidence="1 2">
    <name type="scientific">Candidatus Harrisonbacteria bacterium RIFCSPLOWO2_02_FULL_45_10c</name>
    <dbReference type="NCBI Taxonomy" id="1798410"/>
    <lineage>
        <taxon>Bacteria</taxon>
        <taxon>Candidatus Harrisoniibacteriota</taxon>
    </lineage>
</organism>
<evidence type="ECO:0000313" key="1">
    <source>
        <dbReference type="EMBL" id="OGY67787.1"/>
    </source>
</evidence>